<evidence type="ECO:0000313" key="13">
    <source>
        <dbReference type="EMBL" id="OWM80792.1"/>
    </source>
</evidence>
<evidence type="ECO:0000256" key="4">
    <source>
        <dbReference type="ARBA" id="ARBA00022617"/>
    </source>
</evidence>
<dbReference type="AlphaFoldDB" id="A0A218X8T2"/>
<dbReference type="InterPro" id="IPR001128">
    <property type="entry name" value="Cyt_P450"/>
</dbReference>
<keyword evidence="9" id="KW-0408">Iron</keyword>
<evidence type="ECO:0000256" key="3">
    <source>
        <dbReference type="ARBA" id="ARBA00010617"/>
    </source>
</evidence>
<reference evidence="14" key="1">
    <citation type="journal article" date="2017" name="Plant J.">
        <title>The pomegranate (Punica granatum L.) genome and the genomics of punicalagin biosynthesis.</title>
        <authorList>
            <person name="Qin G."/>
            <person name="Xu C."/>
            <person name="Ming R."/>
            <person name="Tang H."/>
            <person name="Guyot R."/>
            <person name="Kramer E.M."/>
            <person name="Hu Y."/>
            <person name="Yi X."/>
            <person name="Qi Y."/>
            <person name="Xu X."/>
            <person name="Gao Z."/>
            <person name="Pan H."/>
            <person name="Jian J."/>
            <person name="Tian Y."/>
            <person name="Yue Z."/>
            <person name="Xu Y."/>
        </authorList>
    </citation>
    <scope>NUCLEOTIDE SEQUENCE [LARGE SCALE GENOMIC DNA]</scope>
    <source>
        <strain evidence="14">cv. Dabenzi</strain>
    </source>
</reference>
<evidence type="ECO:0000256" key="12">
    <source>
        <dbReference type="SAM" id="Phobius"/>
    </source>
</evidence>
<dbReference type="PANTHER" id="PTHR47947:SF26">
    <property type="entry name" value="CYTOCHROME P450"/>
    <property type="match status" value="1"/>
</dbReference>
<evidence type="ECO:0000256" key="5">
    <source>
        <dbReference type="ARBA" id="ARBA00022692"/>
    </source>
</evidence>
<keyword evidence="4" id="KW-0349">Heme</keyword>
<keyword evidence="10" id="KW-0503">Monooxygenase</keyword>
<evidence type="ECO:0000256" key="9">
    <source>
        <dbReference type="ARBA" id="ARBA00023004"/>
    </source>
</evidence>
<dbReference type="Proteomes" id="UP000197138">
    <property type="component" value="Unassembled WGS sequence"/>
</dbReference>
<dbReference type="InterPro" id="IPR036396">
    <property type="entry name" value="Cyt_P450_sf"/>
</dbReference>
<dbReference type="GO" id="GO:0005506">
    <property type="term" value="F:iron ion binding"/>
    <property type="evidence" value="ECO:0007669"/>
    <property type="project" value="InterPro"/>
</dbReference>
<evidence type="ECO:0000256" key="1">
    <source>
        <dbReference type="ARBA" id="ARBA00001971"/>
    </source>
</evidence>
<sequence>MDVLLYILEDNLEIRSYDSDTVNKATCMAMILAGIDIITITMTWALLLQLNHVEALKNVQQELDAQIGRDRKVNESDLKNLPYLHSVIKKP</sequence>
<evidence type="ECO:0000256" key="2">
    <source>
        <dbReference type="ARBA" id="ARBA00004370"/>
    </source>
</evidence>
<accession>A0A218X8T2</accession>
<keyword evidence="6" id="KW-0479">Metal-binding</keyword>
<protein>
    <submittedName>
        <fullName evidence="13">Uncharacterized protein</fullName>
    </submittedName>
</protein>
<evidence type="ECO:0000256" key="7">
    <source>
        <dbReference type="ARBA" id="ARBA00022989"/>
    </source>
</evidence>
<dbReference type="GO" id="GO:0004497">
    <property type="term" value="F:monooxygenase activity"/>
    <property type="evidence" value="ECO:0007669"/>
    <property type="project" value="UniProtKB-KW"/>
</dbReference>
<evidence type="ECO:0000256" key="8">
    <source>
        <dbReference type="ARBA" id="ARBA00023002"/>
    </source>
</evidence>
<dbReference type="SUPFAM" id="SSF48264">
    <property type="entry name" value="Cytochrome P450"/>
    <property type="match status" value="1"/>
</dbReference>
<dbReference type="GO" id="GO:0016020">
    <property type="term" value="C:membrane"/>
    <property type="evidence" value="ECO:0007669"/>
    <property type="project" value="UniProtKB-SubCell"/>
</dbReference>
<dbReference type="GO" id="GO:0016705">
    <property type="term" value="F:oxidoreductase activity, acting on paired donors, with incorporation or reduction of molecular oxygen"/>
    <property type="evidence" value="ECO:0007669"/>
    <property type="project" value="InterPro"/>
</dbReference>
<comment type="caution">
    <text evidence="13">The sequence shown here is derived from an EMBL/GenBank/DDBJ whole genome shotgun (WGS) entry which is preliminary data.</text>
</comment>
<organism evidence="13 14">
    <name type="scientific">Punica granatum</name>
    <name type="common">Pomegranate</name>
    <dbReference type="NCBI Taxonomy" id="22663"/>
    <lineage>
        <taxon>Eukaryota</taxon>
        <taxon>Viridiplantae</taxon>
        <taxon>Streptophyta</taxon>
        <taxon>Embryophyta</taxon>
        <taxon>Tracheophyta</taxon>
        <taxon>Spermatophyta</taxon>
        <taxon>Magnoliopsida</taxon>
        <taxon>eudicotyledons</taxon>
        <taxon>Gunneridae</taxon>
        <taxon>Pentapetalae</taxon>
        <taxon>rosids</taxon>
        <taxon>malvids</taxon>
        <taxon>Myrtales</taxon>
        <taxon>Lythraceae</taxon>
        <taxon>Punica</taxon>
    </lineage>
</organism>
<comment type="subcellular location">
    <subcellularLocation>
        <location evidence="2">Membrane</location>
    </subcellularLocation>
</comment>
<gene>
    <name evidence="13" type="ORF">CDL15_Pgr006822</name>
</gene>
<proteinExistence type="inferred from homology"/>
<keyword evidence="8" id="KW-0560">Oxidoreductase</keyword>
<dbReference type="Gene3D" id="1.10.630.10">
    <property type="entry name" value="Cytochrome P450"/>
    <property type="match status" value="1"/>
</dbReference>
<comment type="cofactor">
    <cofactor evidence="1">
        <name>heme</name>
        <dbReference type="ChEBI" id="CHEBI:30413"/>
    </cofactor>
</comment>
<evidence type="ECO:0000256" key="11">
    <source>
        <dbReference type="ARBA" id="ARBA00023136"/>
    </source>
</evidence>
<name>A0A218X8T2_PUNGR</name>
<dbReference type="GO" id="GO:0020037">
    <property type="term" value="F:heme binding"/>
    <property type="evidence" value="ECO:0007669"/>
    <property type="project" value="InterPro"/>
</dbReference>
<dbReference type="Pfam" id="PF00067">
    <property type="entry name" value="p450"/>
    <property type="match status" value="1"/>
</dbReference>
<keyword evidence="5 12" id="KW-0812">Transmembrane</keyword>
<keyword evidence="7 12" id="KW-1133">Transmembrane helix</keyword>
<comment type="similarity">
    <text evidence="3">Belongs to the cytochrome P450 family.</text>
</comment>
<feature type="transmembrane region" description="Helical" evidence="12">
    <location>
        <begin position="28"/>
        <end position="48"/>
    </location>
</feature>
<dbReference type="InterPro" id="IPR050651">
    <property type="entry name" value="Plant_Cytochrome_P450_Monoox"/>
</dbReference>
<keyword evidence="11 12" id="KW-0472">Membrane</keyword>
<dbReference type="EMBL" id="MTKT01002214">
    <property type="protein sequence ID" value="OWM80792.1"/>
    <property type="molecule type" value="Genomic_DNA"/>
</dbReference>
<evidence type="ECO:0000256" key="10">
    <source>
        <dbReference type="ARBA" id="ARBA00023033"/>
    </source>
</evidence>
<dbReference type="PANTHER" id="PTHR47947">
    <property type="entry name" value="CYTOCHROME P450 82C3-RELATED"/>
    <property type="match status" value="1"/>
</dbReference>
<evidence type="ECO:0000256" key="6">
    <source>
        <dbReference type="ARBA" id="ARBA00022723"/>
    </source>
</evidence>
<evidence type="ECO:0000313" key="14">
    <source>
        <dbReference type="Proteomes" id="UP000197138"/>
    </source>
</evidence>